<sequence>MDLRALLPLDAHGMVSRADALAAGLDDADLRALRREQALVPLRRGIYVEAAVWQEADPFRAQPVLRIRAAEQVLRSDHVLSHDSAAIVLGLGVPDAQRALVHITRPKVHGDAVRAGIKHHLAPYADAQVVVVDGFRVLDRARTALDMAREHGLVAGVACCDAALRAGTTPDDLARAREAMFCWPQSRVMDAALDLADPGAESWLESEGRVFVTGLAIGRPQTQFGLTDGQRTVWCDLRVGRHVFEMDGWLKYLPDHVAGDPKAVLREEKRRQDFITGFKLGVSRITREDLRRPEQTRRRLLREYADTCGRFGTDITDLDEFRPQKPRRH</sequence>
<gene>
    <name evidence="2" type="ORF">K8U61_23640</name>
</gene>
<feature type="domain" description="AbiEi antitoxin N-terminal" evidence="1">
    <location>
        <begin position="12"/>
        <end position="48"/>
    </location>
</feature>
<dbReference type="Pfam" id="PF13338">
    <property type="entry name" value="AbiEi_4"/>
    <property type="match status" value="1"/>
</dbReference>
<dbReference type="RefSeq" id="WP_224125471.1">
    <property type="nucleotide sequence ID" value="NZ_JAIQZJ010000025.1"/>
</dbReference>
<evidence type="ECO:0000313" key="3">
    <source>
        <dbReference type="Proteomes" id="UP000780875"/>
    </source>
</evidence>
<dbReference type="InterPro" id="IPR025159">
    <property type="entry name" value="AbiEi_N"/>
</dbReference>
<name>A0ABS7UJG7_9ACTN</name>
<comment type="caution">
    <text evidence="2">The sequence shown here is derived from an EMBL/GenBank/DDBJ whole genome shotgun (WGS) entry which is preliminary data.</text>
</comment>
<dbReference type="EMBL" id="JAIQZJ010000025">
    <property type="protein sequence ID" value="MBZ5741173.1"/>
    <property type="molecule type" value="Genomic_DNA"/>
</dbReference>
<reference evidence="2 3" key="1">
    <citation type="submission" date="2021-09" db="EMBL/GenBank/DDBJ databases">
        <title>Whole genome sequence of Nocardioides sp. GBK3QG-3.</title>
        <authorList>
            <person name="Tuo L."/>
        </authorList>
    </citation>
    <scope>NUCLEOTIDE SEQUENCE [LARGE SCALE GENOMIC DNA]</scope>
    <source>
        <strain evidence="2 3">GBK3QG-3</strain>
    </source>
</reference>
<protein>
    <submittedName>
        <fullName evidence="2">Type IV toxin-antitoxin system AbiEi family antitoxin domain-containing protein</fullName>
    </submittedName>
</protein>
<proteinExistence type="predicted"/>
<dbReference type="Proteomes" id="UP000780875">
    <property type="component" value="Unassembled WGS sequence"/>
</dbReference>
<organism evidence="2 3">
    <name type="scientific">Nocardioides mangrovi</name>
    <dbReference type="NCBI Taxonomy" id="2874580"/>
    <lineage>
        <taxon>Bacteria</taxon>
        <taxon>Bacillati</taxon>
        <taxon>Actinomycetota</taxon>
        <taxon>Actinomycetes</taxon>
        <taxon>Propionibacteriales</taxon>
        <taxon>Nocardioidaceae</taxon>
        <taxon>Nocardioides</taxon>
    </lineage>
</organism>
<keyword evidence="3" id="KW-1185">Reference proteome</keyword>
<accession>A0ABS7UJG7</accession>
<evidence type="ECO:0000259" key="1">
    <source>
        <dbReference type="Pfam" id="PF13338"/>
    </source>
</evidence>
<evidence type="ECO:0000313" key="2">
    <source>
        <dbReference type="EMBL" id="MBZ5741173.1"/>
    </source>
</evidence>